<evidence type="ECO:0000256" key="2">
    <source>
        <dbReference type="ARBA" id="ARBA00022801"/>
    </source>
</evidence>
<dbReference type="PANTHER" id="PTHR43798">
    <property type="entry name" value="MONOACYLGLYCEROL LIPASE"/>
    <property type="match status" value="1"/>
</dbReference>
<comment type="caution">
    <text evidence="5">The sequence shown here is derived from an EMBL/GenBank/DDBJ whole genome shotgun (WGS) entry which is preliminary data.</text>
</comment>
<dbReference type="InterPro" id="IPR050266">
    <property type="entry name" value="AB_hydrolase_sf"/>
</dbReference>
<dbReference type="GO" id="GO:0016020">
    <property type="term" value="C:membrane"/>
    <property type="evidence" value="ECO:0007669"/>
    <property type="project" value="TreeGrafter"/>
</dbReference>
<gene>
    <name evidence="5" type="ORF">QNI16_31450</name>
</gene>
<accession>A0AAE3UA21</accession>
<dbReference type="EMBL" id="JASJOS010000018">
    <property type="protein sequence ID" value="MDJ1485056.1"/>
    <property type="molecule type" value="Genomic_DNA"/>
</dbReference>
<evidence type="ECO:0000313" key="6">
    <source>
        <dbReference type="Proteomes" id="UP001241110"/>
    </source>
</evidence>
<protein>
    <submittedName>
        <fullName evidence="5">Alpha/beta hydrolase</fullName>
    </submittedName>
</protein>
<keyword evidence="3" id="KW-0732">Signal</keyword>
<dbReference type="AlphaFoldDB" id="A0AAE3UA21"/>
<name>A0AAE3UA21_9BACT</name>
<evidence type="ECO:0000313" key="5">
    <source>
        <dbReference type="EMBL" id="MDJ1485056.1"/>
    </source>
</evidence>
<feature type="domain" description="AB hydrolase-1" evidence="4">
    <location>
        <begin position="72"/>
        <end position="346"/>
    </location>
</feature>
<dbReference type="PRINTS" id="PR00793">
    <property type="entry name" value="PROAMNOPTASE"/>
</dbReference>
<feature type="signal peptide" evidence="3">
    <location>
        <begin position="1"/>
        <end position="19"/>
    </location>
</feature>
<dbReference type="InterPro" id="IPR002410">
    <property type="entry name" value="Peptidase_S33"/>
</dbReference>
<dbReference type="RefSeq" id="WP_313987084.1">
    <property type="nucleotide sequence ID" value="NZ_JASJOS010000018.1"/>
</dbReference>
<evidence type="ECO:0000256" key="3">
    <source>
        <dbReference type="SAM" id="SignalP"/>
    </source>
</evidence>
<proteinExistence type="inferred from homology"/>
<dbReference type="Proteomes" id="UP001241110">
    <property type="component" value="Unassembled WGS sequence"/>
</dbReference>
<sequence length="366" mass="41671">MKISFLVVAIFFSAAYSFGQGNPSDDAYFKARSIIRDLDSIVAPNGIQETYPVNIGGVRQWVYVRGQDKDNPILLFVHGGPASPMSPVMWMFQRPIEEYFTVVNYDQRASGRTFISNDTLSLGQTITISQYVKDAIELAEFVTKKYKKKKVILMGHSWGTIVSMHAALKRPDLFYSYVGVGQVINTVDNERVSYEFAVKEASRLHNEVALKELQSIAPYPGNQPITRERIIIARKWPQYYGGLSAYRNTSDYYFNAPYLSPDYSRSDIASIDKGSLFTLEKILPKFLKVDFKPVKTFPIPVFMFMGRHDYTTPSEPTYLWLQQVKAPVKKGIWFENSAHLIPLEEPGKMLISLLNEVRPLAVEKSK</sequence>
<dbReference type="Gene3D" id="3.40.50.1820">
    <property type="entry name" value="alpha/beta hydrolase"/>
    <property type="match status" value="1"/>
</dbReference>
<feature type="chain" id="PRO_5042249516" evidence="3">
    <location>
        <begin position="20"/>
        <end position="366"/>
    </location>
</feature>
<dbReference type="Pfam" id="PF00561">
    <property type="entry name" value="Abhydrolase_1"/>
    <property type="match status" value="1"/>
</dbReference>
<reference evidence="5" key="1">
    <citation type="submission" date="2023-05" db="EMBL/GenBank/DDBJ databases">
        <authorList>
            <person name="Zhang X."/>
        </authorList>
    </citation>
    <scope>NUCLEOTIDE SEQUENCE</scope>
    <source>
        <strain evidence="5">YF14B1</strain>
    </source>
</reference>
<keyword evidence="2 5" id="KW-0378">Hydrolase</keyword>
<organism evidence="5 6">
    <name type="scientific">Xanthocytophaga flava</name>
    <dbReference type="NCBI Taxonomy" id="3048013"/>
    <lineage>
        <taxon>Bacteria</taxon>
        <taxon>Pseudomonadati</taxon>
        <taxon>Bacteroidota</taxon>
        <taxon>Cytophagia</taxon>
        <taxon>Cytophagales</taxon>
        <taxon>Rhodocytophagaceae</taxon>
        <taxon>Xanthocytophaga</taxon>
    </lineage>
</organism>
<dbReference type="GO" id="GO:0006508">
    <property type="term" value="P:proteolysis"/>
    <property type="evidence" value="ECO:0007669"/>
    <property type="project" value="InterPro"/>
</dbReference>
<dbReference type="InterPro" id="IPR000073">
    <property type="entry name" value="AB_hydrolase_1"/>
</dbReference>
<dbReference type="GO" id="GO:0008233">
    <property type="term" value="F:peptidase activity"/>
    <property type="evidence" value="ECO:0007669"/>
    <property type="project" value="InterPro"/>
</dbReference>
<evidence type="ECO:0000256" key="1">
    <source>
        <dbReference type="ARBA" id="ARBA00010088"/>
    </source>
</evidence>
<comment type="similarity">
    <text evidence="1">Belongs to the peptidase S33 family.</text>
</comment>
<evidence type="ECO:0000259" key="4">
    <source>
        <dbReference type="Pfam" id="PF00561"/>
    </source>
</evidence>
<dbReference type="InterPro" id="IPR029058">
    <property type="entry name" value="AB_hydrolase_fold"/>
</dbReference>
<dbReference type="PANTHER" id="PTHR43798:SF33">
    <property type="entry name" value="HYDROLASE, PUTATIVE (AFU_ORTHOLOGUE AFUA_2G14860)-RELATED"/>
    <property type="match status" value="1"/>
</dbReference>
<dbReference type="SUPFAM" id="SSF53474">
    <property type="entry name" value="alpha/beta-Hydrolases"/>
    <property type="match status" value="1"/>
</dbReference>